<name>A0A173ML44_9BACT</name>
<proteinExistence type="predicted"/>
<protein>
    <submittedName>
        <fullName evidence="2">Uncharacterized protein</fullName>
    </submittedName>
</protein>
<dbReference type="Proteomes" id="UP000186917">
    <property type="component" value="Unassembled WGS sequence"/>
</dbReference>
<sequence length="77" mass="8881">MMHCNGKCQMMKKLKQQENKEKQNTGQKGENKTEVLSRQSYFASVEYTQSSFSQSFFTRNNNLVKDMAAEIFHPPAA</sequence>
<dbReference type="KEGG" id="fln:FLA_4398"/>
<dbReference type="RefSeq" id="WP_144264169.1">
    <property type="nucleotide sequence ID" value="NZ_AP017422.1"/>
</dbReference>
<evidence type="ECO:0000256" key="1">
    <source>
        <dbReference type="SAM" id="MobiDB-lite"/>
    </source>
</evidence>
<keyword evidence="3" id="KW-1185">Reference proteome</keyword>
<dbReference type="EMBL" id="FTOR01000012">
    <property type="protein sequence ID" value="SIT33458.1"/>
    <property type="molecule type" value="Genomic_DNA"/>
</dbReference>
<accession>A0A173ML44</accession>
<dbReference type="AlphaFoldDB" id="A0A173ML44"/>
<evidence type="ECO:0000313" key="2">
    <source>
        <dbReference type="EMBL" id="SIT33458.1"/>
    </source>
</evidence>
<feature type="compositionally biased region" description="Basic and acidic residues" evidence="1">
    <location>
        <begin position="15"/>
        <end position="34"/>
    </location>
</feature>
<gene>
    <name evidence="2" type="ORF">SAMN05421788_112169</name>
</gene>
<reference evidence="3" key="1">
    <citation type="submission" date="2017-01" db="EMBL/GenBank/DDBJ databases">
        <authorList>
            <person name="Varghese N."/>
            <person name="Submissions S."/>
        </authorList>
    </citation>
    <scope>NUCLEOTIDE SEQUENCE [LARGE SCALE GENOMIC DNA]</scope>
    <source>
        <strain evidence="3">DSM 21054</strain>
    </source>
</reference>
<evidence type="ECO:0000313" key="3">
    <source>
        <dbReference type="Proteomes" id="UP000186917"/>
    </source>
</evidence>
<dbReference type="STRING" id="477680.SAMN05421788_112169"/>
<organism evidence="2 3">
    <name type="scientific">Filimonas lacunae</name>
    <dbReference type="NCBI Taxonomy" id="477680"/>
    <lineage>
        <taxon>Bacteria</taxon>
        <taxon>Pseudomonadati</taxon>
        <taxon>Bacteroidota</taxon>
        <taxon>Chitinophagia</taxon>
        <taxon>Chitinophagales</taxon>
        <taxon>Chitinophagaceae</taxon>
        <taxon>Filimonas</taxon>
    </lineage>
</organism>
<feature type="region of interest" description="Disordered" evidence="1">
    <location>
        <begin position="1"/>
        <end position="34"/>
    </location>
</feature>